<sequence length="140" mass="16520">MNSGTDCNKMPKVRSEFHAIITEDELDLFLDNVKTVDCDLKTPYLASAIMRQAEFTNWPFRKLNYFKEGKDVLEDYIAENPNNIEARYMRLLCQLNAPSFLNYDDKEEDRDFINTHIKTANLPEDFKQTMLFNIKKHTNK</sequence>
<name>A0A9X0YH08_9FLAO</name>
<evidence type="ECO:0000313" key="4">
    <source>
        <dbReference type="Proteomes" id="UP001231587"/>
    </source>
</evidence>
<keyword evidence="4" id="KW-1185">Reference proteome</keyword>
<reference evidence="1" key="1">
    <citation type="submission" date="2021-03" db="EMBL/GenBank/DDBJ databases">
        <title>Genomic Encyclopedia of Type Strains, Phase IV (KMG-IV): sequencing the most valuable type-strain genomes for metagenomic binning, comparative biology and taxonomic classification.</title>
        <authorList>
            <person name="Goeker M."/>
        </authorList>
    </citation>
    <scope>NUCLEOTIDE SEQUENCE</scope>
    <source>
        <strain evidence="1">DSM 15523</strain>
        <strain evidence="2 4">DSM 16476</strain>
    </source>
</reference>
<evidence type="ECO:0000313" key="3">
    <source>
        <dbReference type="Proteomes" id="UP001138672"/>
    </source>
</evidence>
<dbReference type="Proteomes" id="UP001138672">
    <property type="component" value="Unassembled WGS sequence"/>
</dbReference>
<comment type="caution">
    <text evidence="1">The sequence shown here is derived from an EMBL/GenBank/DDBJ whole genome shotgun (WGS) entry which is preliminary data.</text>
</comment>
<dbReference type="AlphaFoldDB" id="A0A9X0YH08"/>
<evidence type="ECO:0000313" key="1">
    <source>
        <dbReference type="EMBL" id="MBP1838207.1"/>
    </source>
</evidence>
<protein>
    <submittedName>
        <fullName evidence="1">Uncharacterized protein</fullName>
    </submittedName>
</protein>
<dbReference type="Proteomes" id="UP001231587">
    <property type="component" value="Unassembled WGS sequence"/>
</dbReference>
<proteinExistence type="predicted"/>
<dbReference type="OrthoDB" id="663842at2"/>
<accession>A0A9X0YH08</accession>
<evidence type="ECO:0000313" key="2">
    <source>
        <dbReference type="EMBL" id="MDQ0334342.1"/>
    </source>
</evidence>
<dbReference type="EMBL" id="JAUSUU010000002">
    <property type="protein sequence ID" value="MDQ0334342.1"/>
    <property type="molecule type" value="Genomic_DNA"/>
</dbReference>
<dbReference type="EMBL" id="JAGGJQ010000001">
    <property type="protein sequence ID" value="MBP1838207.1"/>
    <property type="molecule type" value="Genomic_DNA"/>
</dbReference>
<gene>
    <name evidence="1" type="ORF">J2Z56_000103</name>
    <name evidence="2" type="ORF">J2Z57_000769</name>
</gene>
<dbReference type="RefSeq" id="WP_157486327.1">
    <property type="nucleotide sequence ID" value="NZ_JAGGJQ010000001.1"/>
</dbReference>
<organism evidence="1 3">
    <name type="scientific">Formosa algae</name>
    <dbReference type="NCBI Taxonomy" id="225843"/>
    <lineage>
        <taxon>Bacteria</taxon>
        <taxon>Pseudomonadati</taxon>
        <taxon>Bacteroidota</taxon>
        <taxon>Flavobacteriia</taxon>
        <taxon>Flavobacteriales</taxon>
        <taxon>Flavobacteriaceae</taxon>
        <taxon>Formosa</taxon>
    </lineage>
</organism>